<dbReference type="EMBL" id="JBHRVV010000001">
    <property type="protein sequence ID" value="MFC3456809.1"/>
    <property type="molecule type" value="Genomic_DNA"/>
</dbReference>
<dbReference type="Proteomes" id="UP001595665">
    <property type="component" value="Unassembled WGS sequence"/>
</dbReference>
<organism evidence="1 2">
    <name type="scientific">Massilia haematophila</name>
    <dbReference type="NCBI Taxonomy" id="457923"/>
    <lineage>
        <taxon>Bacteria</taxon>
        <taxon>Pseudomonadati</taxon>
        <taxon>Pseudomonadota</taxon>
        <taxon>Betaproteobacteria</taxon>
        <taxon>Burkholderiales</taxon>
        <taxon>Oxalobacteraceae</taxon>
        <taxon>Telluria group</taxon>
        <taxon>Massilia</taxon>
    </lineage>
</organism>
<sequence>MKRQIEMAQLRRPPNRLTSAEYAMYKLEGLSWEEKSAFLGENSGTAINTNNDLRAQYLTLDKLITYGILRFHQFPFPEIKAIGHPTRNFPGAISLRSVDEVAAYLATQVDFPIFMKPIAGNAGAGSVWVEAFEDGMLRLRNGKTVAVKEYFERWLGKEGILLQVAARPHPRSPCASVRGWPRRGWSS</sequence>
<gene>
    <name evidence="1" type="ORF">ACFOPH_00890</name>
</gene>
<name>A0ABV7PFQ5_9BURK</name>
<evidence type="ECO:0000313" key="1">
    <source>
        <dbReference type="EMBL" id="MFC3456809.1"/>
    </source>
</evidence>
<evidence type="ECO:0000313" key="2">
    <source>
        <dbReference type="Proteomes" id="UP001595665"/>
    </source>
</evidence>
<evidence type="ECO:0008006" key="3">
    <source>
        <dbReference type="Google" id="ProtNLM"/>
    </source>
</evidence>
<keyword evidence="2" id="KW-1185">Reference proteome</keyword>
<comment type="caution">
    <text evidence="1">The sequence shown here is derived from an EMBL/GenBank/DDBJ whole genome shotgun (WGS) entry which is preliminary data.</text>
</comment>
<reference evidence="2" key="1">
    <citation type="journal article" date="2019" name="Int. J. Syst. Evol. Microbiol.">
        <title>The Global Catalogue of Microorganisms (GCM) 10K type strain sequencing project: providing services to taxonomists for standard genome sequencing and annotation.</title>
        <authorList>
            <consortium name="The Broad Institute Genomics Platform"/>
            <consortium name="The Broad Institute Genome Sequencing Center for Infectious Disease"/>
            <person name="Wu L."/>
            <person name="Ma J."/>
        </authorList>
    </citation>
    <scope>NUCLEOTIDE SEQUENCE [LARGE SCALE GENOMIC DNA]</scope>
    <source>
        <strain evidence="2">CCM 7480</strain>
    </source>
</reference>
<dbReference type="RefSeq" id="WP_379732881.1">
    <property type="nucleotide sequence ID" value="NZ_JBHRVV010000001.1"/>
</dbReference>
<protein>
    <recommendedName>
        <fullName evidence="3">ATP-grasp domain-containing protein</fullName>
    </recommendedName>
</protein>
<proteinExistence type="predicted"/>
<dbReference type="SUPFAM" id="SSF56059">
    <property type="entry name" value="Glutathione synthetase ATP-binding domain-like"/>
    <property type="match status" value="1"/>
</dbReference>
<accession>A0ABV7PFQ5</accession>